<evidence type="ECO:0000256" key="4">
    <source>
        <dbReference type="PROSITE-ProRule" id="PRU00600"/>
    </source>
</evidence>
<dbReference type="Proteomes" id="UP000515160">
    <property type="component" value="Chromosome 2L"/>
</dbReference>
<feature type="compositionally biased region" description="Low complexity" evidence="5">
    <location>
        <begin position="1737"/>
        <end position="1751"/>
    </location>
</feature>
<feature type="region of interest" description="Disordered" evidence="5">
    <location>
        <begin position="642"/>
        <end position="689"/>
    </location>
</feature>
<evidence type="ECO:0000313" key="8">
    <source>
        <dbReference type="RefSeq" id="XP_034101691.1"/>
    </source>
</evidence>
<evidence type="ECO:0000259" key="6">
    <source>
        <dbReference type="PROSITE" id="PS51265"/>
    </source>
</evidence>
<evidence type="ECO:0000256" key="1">
    <source>
        <dbReference type="ARBA" id="ARBA00022723"/>
    </source>
</evidence>
<dbReference type="PANTHER" id="PTHR15375:SF26">
    <property type="entry name" value="PROTEIN CHIFFON"/>
    <property type="match status" value="1"/>
</dbReference>
<evidence type="ECO:0000313" key="9">
    <source>
        <dbReference type="RefSeq" id="XP_034101692.1"/>
    </source>
</evidence>
<evidence type="ECO:0000313" key="7">
    <source>
        <dbReference type="Proteomes" id="UP000515160"/>
    </source>
</evidence>
<dbReference type="PANTHER" id="PTHR15375">
    <property type="entry name" value="ACTIVATOR OF S-PHASE KINASE-RELATED"/>
    <property type="match status" value="1"/>
</dbReference>
<dbReference type="Gene3D" id="6.10.250.3410">
    <property type="entry name" value="DBF zinc finger"/>
    <property type="match status" value="1"/>
</dbReference>
<feature type="compositionally biased region" description="Low complexity" evidence="5">
    <location>
        <begin position="506"/>
        <end position="540"/>
    </location>
</feature>
<sequence length="1944" mass="215620">MQPHLDKQSAINSKLSTTAATTTRRETPEQQHQQQPQPEPQPHSQPPQRSKVKVIKSKRPLCHFKFYLDIRDHQLTKRIESEIKALGGNLEFFLNDSITHFITDKERSTTSSAVAAVVAPNSRSHSQHQQRPATPLTPATPNTPQSQASATIGNEDGCCSTSYPRKVRQTRADAILSRVREAQQQSQQSPLRGAIELTHQQPPGKSLSYVVWQTEYALRFFRRIQTELRQYLQEGAVTTTTAAGTANILLKGNYIKIESIKRNHRPYYHLLKQPEEWPKIDLSSDDGAFRLQAKAKLLEQSMTRKSLGSRTSQRQQEKHKEQQTVSLPQQPQLVVLQHSALQACKKQTESPDRSHCRELKESSDKQCGVCEICKIEYDTLSIHLQSKDHELFAKNSGNFVALDTLIEVSASVKGFLQREAEQEQKEREQQQQQKIFTDMEVDELLSDSALALSLKAAINQTDADALQQTLSSGNNNNSNRQRPSPVLREKSKRITKGKHSSEKFQATTPNNSPTAAATTSNPTPAATTVSPTKKGTTTTSCNLLELHASNATTTAATPTNPTRRKTNNSVLSPPIRAMLPPSSLYKVVEASDATATPPRVRRGGVNNATTNLDSPSLIVKFQKVRQSELQRLNGEAENFMFPRSNTATTRSSSELLTDVDRQTTSDVVRGGQHSVSSSTNSTNDSTSEEQLDAALAAGAGAATTPALVQGRAAVVGRRRKGVAAAQQLLRQLSTGSTSSSNGSNNQHQQQRFPNAPIQPEMQPLKQPRQAAAATRKSSRMATAIVTAATTSSQLQLRRQRGGNKLEDRMGEQQQPQQQQPQQEQTTTNHKKLIAQQQQEEEEQMEVEIEEDVEEMMMSHDESSCSSGSDEDYVASSKLHKSLPATSQRAADTREERAARRLSRLTLSTSRNELQRAMPLKCGRRGKQKLNAVKNSKLNKPQLITTAAATTTTTPATPTAATSPAKKTAAAAAAAASPSSEQMFDCSKSVRLQRMRYAFETSPSAELWHHVFQRQDAGEEHYYSYYGSTRYRKLPYEMGPIPMERTKPHSCSICQQQQQQQQQQVECKPQALLQPIKLERDAETDSNQTAATTTTTTTSSMYKHKKLHLLQRYQQQQEQQQQQTQLNNIAVPIAKCDSKASTPELLERDFAPLSERGQLVERVRAASTQSSTSSTSCSQKSSSINKQLARVVDLPPRKSPREHASTLALVSCIIRQRQDSQSKTNSEAEEPPPATTTTAPPPPVAVKKPIKQELVEAVTPHKTRSQAATPVEELRFATEISETVKRMRRGQNKYDSVPTPTTPAAERSTPARCRRPANNNNSNNNNEVNMANTLSYSRRTTTATTTTTSTLLGKRKRRQLGMKTTGGRGTTSGQQQQQQSHQQLLPGIRKLPSKKGLLEYEMEGSALKALDASMQYVSPMLIAWQIDKYLELSGRDYDLHLDDEVQQLQQQQQPESNVELRDDVVQTPPPTDCFTSEFDLCDLLAGSGGSGDDDEFAVRTGCRRNSRLNLFSSYQRKRKCLKSNRTGWPRVQRRRAARSLPHNDDAPINFHELGVFDDTKQQQQRVKQEPLEMEEEQTTTTATTTTTTTTKVAEKEINKEQDDDDNDESAAHGKADGDDDDGGQSAREDVVMTPPATDVDEQLGNDDDDEEVEAEEEEAAAASDEDDDETMADSVEEQQNDEAEIEATDADVEEDEDEEEDEEQDEQEDEPEEEQDDEEEEEEEDVYEDAYGDEEVSTTTTTHEQQLTLQNLNKSRLKSKSPTTKRDSLAKTAEQSPAKEEQPLLTLQTSNGFCLNVTTSTPSTRQPRHRTPQLNGSLGSCISPSEKLGDNSDIFTVSSDGLETDMDLSNTQAGDSLEHCQHQHLTPTKHKFDISKYAPPNNGKAASSCAAEAATAAVKSLAISQFLKKETSESLSNMMNAWRRTRRKTISAVCINGTPSAHALN</sequence>
<proteinExistence type="predicted"/>
<feature type="region of interest" description="Disordered" evidence="5">
    <location>
        <begin position="1340"/>
        <end position="1384"/>
    </location>
</feature>
<dbReference type="GO" id="GO:0008270">
    <property type="term" value="F:zinc ion binding"/>
    <property type="evidence" value="ECO:0007669"/>
    <property type="project" value="UniProtKB-KW"/>
</dbReference>
<feature type="region of interest" description="Disordered" evidence="5">
    <location>
        <begin position="732"/>
        <end position="751"/>
    </location>
</feature>
<gene>
    <name evidence="8 9" type="primary">LOC117566249</name>
</gene>
<feature type="compositionally biased region" description="Polar residues" evidence="5">
    <location>
        <begin position="1784"/>
        <end position="1804"/>
    </location>
</feature>
<dbReference type="FunFam" id="6.10.250.3410:FF:000001">
    <property type="entry name" value="Protein DBF4 homolog A"/>
    <property type="match status" value="1"/>
</dbReference>
<evidence type="ECO:0000256" key="5">
    <source>
        <dbReference type="SAM" id="MobiDB-lite"/>
    </source>
</evidence>
<feature type="compositionally biased region" description="Pro residues" evidence="5">
    <location>
        <begin position="1230"/>
        <end position="1243"/>
    </location>
</feature>
<feature type="region of interest" description="Disordered" evidence="5">
    <location>
        <begin position="1287"/>
        <end position="1327"/>
    </location>
</feature>
<feature type="compositionally biased region" description="Low complexity" evidence="5">
    <location>
        <begin position="1088"/>
        <end position="1097"/>
    </location>
</feature>
<feature type="region of interest" description="Disordered" evidence="5">
    <location>
        <begin position="1081"/>
        <end position="1101"/>
    </location>
</feature>
<protein>
    <submittedName>
        <fullName evidence="8 9">Protein chiffon isoform X1</fullName>
    </submittedName>
</protein>
<feature type="compositionally biased region" description="Low complexity" evidence="5">
    <location>
        <begin position="1370"/>
        <end position="1382"/>
    </location>
</feature>
<keyword evidence="3" id="KW-0862">Zinc</keyword>
<feature type="region of interest" description="Disordered" evidence="5">
    <location>
        <begin position="1162"/>
        <end position="1189"/>
    </location>
</feature>
<feature type="domain" description="DBF4-type" evidence="6">
    <location>
        <begin position="363"/>
        <end position="412"/>
    </location>
</feature>
<feature type="compositionally biased region" description="Low complexity" evidence="5">
    <location>
        <begin position="674"/>
        <end position="685"/>
    </location>
</feature>
<feature type="region of interest" description="Disordered" evidence="5">
    <location>
        <begin position="118"/>
        <end position="164"/>
    </location>
</feature>
<dbReference type="SMART" id="SM00586">
    <property type="entry name" value="ZnF_DBF"/>
    <property type="match status" value="1"/>
</dbReference>
<feature type="compositionally biased region" description="Low complexity" evidence="5">
    <location>
        <begin position="811"/>
        <end position="824"/>
    </location>
</feature>
<feature type="compositionally biased region" description="Acidic residues" evidence="5">
    <location>
        <begin position="1637"/>
        <end position="1735"/>
    </location>
</feature>
<feature type="compositionally biased region" description="Polar residues" evidence="5">
    <location>
        <begin position="121"/>
        <end position="131"/>
    </location>
</feature>
<dbReference type="InterPro" id="IPR006572">
    <property type="entry name" value="Znf_DBF"/>
</dbReference>
<dbReference type="PROSITE" id="PS51265">
    <property type="entry name" value="ZF_DBF4"/>
    <property type="match status" value="1"/>
</dbReference>
<evidence type="ECO:0000256" key="3">
    <source>
        <dbReference type="ARBA" id="ARBA00022833"/>
    </source>
</evidence>
<feature type="region of interest" description="Disordered" evidence="5">
    <location>
        <begin position="1215"/>
        <end position="1244"/>
    </location>
</feature>
<feature type="compositionally biased region" description="Low complexity" evidence="5">
    <location>
        <begin position="1317"/>
        <end position="1327"/>
    </location>
</feature>
<reference evidence="8 9" key="1">
    <citation type="submission" date="2025-04" db="UniProtKB">
        <authorList>
            <consortium name="RefSeq"/>
        </authorList>
    </citation>
    <scope>IDENTIFICATION</scope>
    <source>
        <strain evidence="8 9">15112-1751.03</strain>
        <tissue evidence="8 9">Whole Adult</tissue>
    </source>
</reference>
<keyword evidence="1" id="KW-0479">Metal-binding</keyword>
<feature type="compositionally biased region" description="Low complexity" evidence="5">
    <location>
        <begin position="1340"/>
        <end position="1351"/>
    </location>
</feature>
<dbReference type="RefSeq" id="XP_034101692.1">
    <property type="nucleotide sequence ID" value="XM_034245801.2"/>
</dbReference>
<feature type="region of interest" description="Disordered" evidence="5">
    <location>
        <begin position="468"/>
        <end position="577"/>
    </location>
</feature>
<feature type="compositionally biased region" description="Low complexity" evidence="5">
    <location>
        <begin position="132"/>
        <end position="144"/>
    </location>
</feature>
<feature type="compositionally biased region" description="Polar residues" evidence="5">
    <location>
        <begin position="1811"/>
        <end position="1822"/>
    </location>
</feature>
<organism evidence="7 8">
    <name type="scientific">Drosophila albomicans</name>
    <name type="common">Fruit fly</name>
    <dbReference type="NCBI Taxonomy" id="7291"/>
    <lineage>
        <taxon>Eukaryota</taxon>
        <taxon>Metazoa</taxon>
        <taxon>Ecdysozoa</taxon>
        <taxon>Arthropoda</taxon>
        <taxon>Hexapoda</taxon>
        <taxon>Insecta</taxon>
        <taxon>Pterygota</taxon>
        <taxon>Neoptera</taxon>
        <taxon>Endopterygota</taxon>
        <taxon>Diptera</taxon>
        <taxon>Brachycera</taxon>
        <taxon>Muscomorpha</taxon>
        <taxon>Ephydroidea</taxon>
        <taxon>Drosophilidae</taxon>
        <taxon>Drosophila</taxon>
    </lineage>
</organism>
<dbReference type="GO" id="GO:1901987">
    <property type="term" value="P:regulation of cell cycle phase transition"/>
    <property type="evidence" value="ECO:0007669"/>
    <property type="project" value="TreeGrafter"/>
</dbReference>
<dbReference type="GeneID" id="117566249"/>
<accession>A0A6P8WDG0</accession>
<feature type="compositionally biased region" description="Low complexity" evidence="5">
    <location>
        <begin position="781"/>
        <end position="790"/>
    </location>
</feature>
<feature type="compositionally biased region" description="Low complexity" evidence="5">
    <location>
        <begin position="548"/>
        <end position="561"/>
    </location>
</feature>
<feature type="compositionally biased region" description="Polar residues" evidence="5">
    <location>
        <begin position="302"/>
        <end position="314"/>
    </location>
</feature>
<dbReference type="InterPro" id="IPR038545">
    <property type="entry name" value="Znf_DBF_sf"/>
</dbReference>
<feature type="compositionally biased region" description="Polar residues" evidence="5">
    <location>
        <begin position="643"/>
        <end position="655"/>
    </location>
</feature>
<dbReference type="OrthoDB" id="21380at2759"/>
<dbReference type="GO" id="GO:0010571">
    <property type="term" value="P:positive regulation of nuclear cell cycle DNA replication"/>
    <property type="evidence" value="ECO:0007669"/>
    <property type="project" value="TreeGrafter"/>
</dbReference>
<feature type="region of interest" description="Disordered" evidence="5">
    <location>
        <begin position="1524"/>
        <end position="1822"/>
    </location>
</feature>
<dbReference type="Pfam" id="PF07535">
    <property type="entry name" value="zf-DBF"/>
    <property type="match status" value="1"/>
</dbReference>
<dbReference type="CTD" id="34974"/>
<feature type="compositionally biased region" description="Low complexity" evidence="5">
    <location>
        <begin position="1577"/>
        <end position="1589"/>
    </location>
</feature>
<feature type="region of interest" description="Disordered" evidence="5">
    <location>
        <begin position="757"/>
        <end position="842"/>
    </location>
</feature>
<feature type="region of interest" description="Disordered" evidence="5">
    <location>
        <begin position="1"/>
        <end position="55"/>
    </location>
</feature>
<feature type="region of interest" description="Disordered" evidence="5">
    <location>
        <begin position="302"/>
        <end position="327"/>
    </location>
</feature>
<evidence type="ECO:0000256" key="2">
    <source>
        <dbReference type="ARBA" id="ARBA00022771"/>
    </source>
</evidence>
<dbReference type="GO" id="GO:0003676">
    <property type="term" value="F:nucleic acid binding"/>
    <property type="evidence" value="ECO:0007669"/>
    <property type="project" value="InterPro"/>
</dbReference>
<feature type="compositionally biased region" description="Low complexity" evidence="5">
    <location>
        <begin position="1166"/>
        <end position="1182"/>
    </location>
</feature>
<name>A0A6P8WDG0_DROAB</name>
<keyword evidence="7" id="KW-1185">Reference proteome</keyword>
<dbReference type="GO" id="GO:0031431">
    <property type="term" value="C:Dbf4-dependent protein kinase complex"/>
    <property type="evidence" value="ECO:0007669"/>
    <property type="project" value="TreeGrafter"/>
</dbReference>
<keyword evidence="2 4" id="KW-0863">Zinc-finger</keyword>
<dbReference type="RefSeq" id="XP_034101691.1">
    <property type="nucleotide sequence ID" value="XM_034245800.2"/>
</dbReference>
<dbReference type="InterPro" id="IPR051590">
    <property type="entry name" value="Replication_Regulatory_Kinase"/>
</dbReference>
<dbReference type="GO" id="GO:0043539">
    <property type="term" value="F:protein serine/threonine kinase activator activity"/>
    <property type="evidence" value="ECO:0007669"/>
    <property type="project" value="TreeGrafter"/>
</dbReference>
<feature type="region of interest" description="Disordered" evidence="5">
    <location>
        <begin position="857"/>
        <end position="898"/>
    </location>
</feature>